<name>D6TXJ9_KTERA</name>
<dbReference type="Proteomes" id="UP000004508">
    <property type="component" value="Unassembled WGS sequence"/>
</dbReference>
<comment type="caution">
    <text evidence="1">The sequence shown here is derived from an EMBL/GenBank/DDBJ whole genome shotgun (WGS) entry which is preliminary data.</text>
</comment>
<dbReference type="EMBL" id="ADVG01000003">
    <property type="protein sequence ID" value="EFH84932.1"/>
    <property type="molecule type" value="Genomic_DNA"/>
</dbReference>
<dbReference type="AlphaFoldDB" id="D6TXJ9"/>
<protein>
    <submittedName>
        <fullName evidence="1">MULE transposase, conserved domain</fullName>
    </submittedName>
</protein>
<proteinExistence type="predicted"/>
<organism evidence="1 2">
    <name type="scientific">Ktedonobacter racemifer DSM 44963</name>
    <dbReference type="NCBI Taxonomy" id="485913"/>
    <lineage>
        <taxon>Bacteria</taxon>
        <taxon>Bacillati</taxon>
        <taxon>Chloroflexota</taxon>
        <taxon>Ktedonobacteria</taxon>
        <taxon>Ktedonobacterales</taxon>
        <taxon>Ktedonobacteraceae</taxon>
        <taxon>Ktedonobacter</taxon>
    </lineage>
</organism>
<dbReference type="InParanoid" id="D6TXJ9"/>
<reference evidence="1 2" key="1">
    <citation type="journal article" date="2011" name="Stand. Genomic Sci.">
        <title>Non-contiguous finished genome sequence and contextual data of the filamentous soil bacterium Ktedonobacter racemifer type strain (SOSP1-21).</title>
        <authorList>
            <person name="Chang Y.J."/>
            <person name="Land M."/>
            <person name="Hauser L."/>
            <person name="Chertkov O."/>
            <person name="Del Rio T.G."/>
            <person name="Nolan M."/>
            <person name="Copeland A."/>
            <person name="Tice H."/>
            <person name="Cheng J.F."/>
            <person name="Lucas S."/>
            <person name="Han C."/>
            <person name="Goodwin L."/>
            <person name="Pitluck S."/>
            <person name="Ivanova N."/>
            <person name="Ovchinikova G."/>
            <person name="Pati A."/>
            <person name="Chen A."/>
            <person name="Palaniappan K."/>
            <person name="Mavromatis K."/>
            <person name="Liolios K."/>
            <person name="Brettin T."/>
            <person name="Fiebig A."/>
            <person name="Rohde M."/>
            <person name="Abt B."/>
            <person name="Goker M."/>
            <person name="Detter J.C."/>
            <person name="Woyke T."/>
            <person name="Bristow J."/>
            <person name="Eisen J.A."/>
            <person name="Markowitz V."/>
            <person name="Hugenholtz P."/>
            <person name="Kyrpides N.C."/>
            <person name="Klenk H.P."/>
            <person name="Lapidus A."/>
        </authorList>
    </citation>
    <scope>NUCLEOTIDE SEQUENCE [LARGE SCALE GENOMIC DNA]</scope>
    <source>
        <strain evidence="2">DSM 44963</strain>
    </source>
</reference>
<dbReference type="eggNOG" id="ENOG502Z98W">
    <property type="taxonomic scope" value="Bacteria"/>
</dbReference>
<keyword evidence="2" id="KW-1185">Reference proteome</keyword>
<accession>D6TXJ9</accession>
<evidence type="ECO:0000313" key="1">
    <source>
        <dbReference type="EMBL" id="EFH84932.1"/>
    </source>
</evidence>
<gene>
    <name evidence="1" type="ORF">Krac_6054</name>
</gene>
<evidence type="ECO:0000313" key="2">
    <source>
        <dbReference type="Proteomes" id="UP000004508"/>
    </source>
</evidence>
<sequence length="481" mass="54539">MRLVHGNSFSKEAMARKHSRPEATQQCLLVPLHEQCWECGKRLWVASSAVRTVTTLDRLCQLTLKIRRCQNPSCGWYHRSYRPEEEGHWALPHGEFGLDVIALIGALRYTHHRSVPEIHRELLARSVLISERTVTNLLARYEELVTLHLTDQARLRQRLLPQGFVILALDGLQPDVGHEVLWVLRDCPSGEVLLARSLLSASEADLAALLREVQASLPVPIRGVVTDGQHSIRNAVQTVLPDIPHQLCHFHYLREAAKPVYEADRHAKKELKKQLRGIRPIERGLEKRTDTEAQAIRGYCLAVRSALTDDGRPPLSASGLKLQERMTALLASLTSVVEKRGRLPRELERLQSMLTKGLMATRSLWSDVQTGYHWVYRAAHILSNDEKLKGAQVRQRYEELLDSMADVSTSSEALATMLTTFRKVTASYWPGLFHPKRRRMPLPFQAWGGMRRSFVGGLGGIRRRHSLICSCIVDSQMKTMV</sequence>